<feature type="transmembrane region" description="Helical" evidence="7">
    <location>
        <begin position="194"/>
        <end position="209"/>
    </location>
</feature>
<evidence type="ECO:0000256" key="2">
    <source>
        <dbReference type="ARBA" id="ARBA00007400"/>
    </source>
</evidence>
<dbReference type="PANTHER" id="PTHR40074:SF2">
    <property type="entry name" value="O-ACETYLTRANSFERASE WECH"/>
    <property type="match status" value="1"/>
</dbReference>
<organism evidence="9 10">
    <name type="scientific">Photobacterium angustum</name>
    <dbReference type="NCBI Taxonomy" id="661"/>
    <lineage>
        <taxon>Bacteria</taxon>
        <taxon>Pseudomonadati</taxon>
        <taxon>Pseudomonadota</taxon>
        <taxon>Gammaproteobacteria</taxon>
        <taxon>Vibrionales</taxon>
        <taxon>Vibrionaceae</taxon>
        <taxon>Photobacterium</taxon>
    </lineage>
</organism>
<sequence length="342" mass="38966">MTHKRITSFESGRLIALLAIIGLHSQVFMKTPLIFGEPIVGMFLNQMSRFAVPLFFIIAGYFYYPKLVASKSKEDVFAKYAKPLIIMWLSWSVVFLIIPFNFSILLSDGYLAERSNHWNNLLANPLNTLFEGSLVHLWYIPALICAIGIITLLHKYRLDNLLLPVGFILFIYGCAAGSYVPITNIEAPILTRNGPFFSTLFVVLGYEIHRRQITLNTKLSLTVASIGFAIFLIEANYLYFFANGAFYHDFLLSSPIWAVGIFLFLQEKPNFGERLKPTAFSKDVLGIYLCHLLIVIYFFNLVFMLNINPILSSFLALPFAFIISLILVKLIRKLPFGYLLVR</sequence>
<feature type="transmembrane region" description="Helical" evidence="7">
    <location>
        <begin position="221"/>
        <end position="240"/>
    </location>
</feature>
<evidence type="ECO:0000259" key="8">
    <source>
        <dbReference type="Pfam" id="PF01757"/>
    </source>
</evidence>
<dbReference type="PANTHER" id="PTHR40074">
    <property type="entry name" value="O-ACETYLTRANSFERASE WECH"/>
    <property type="match status" value="1"/>
</dbReference>
<comment type="similarity">
    <text evidence="2">Belongs to the acyltransferase 3 family.</text>
</comment>
<proteinExistence type="inferred from homology"/>
<feature type="domain" description="Acyltransferase 3" evidence="8">
    <location>
        <begin position="8"/>
        <end position="328"/>
    </location>
</feature>
<evidence type="ECO:0000256" key="6">
    <source>
        <dbReference type="ARBA" id="ARBA00023136"/>
    </source>
</evidence>
<evidence type="ECO:0000256" key="3">
    <source>
        <dbReference type="ARBA" id="ARBA00022475"/>
    </source>
</evidence>
<dbReference type="RefSeq" id="WP_105060140.1">
    <property type="nucleotide sequence ID" value="NZ_MSCJ01000001.1"/>
</dbReference>
<dbReference type="GO" id="GO:0005886">
    <property type="term" value="C:plasma membrane"/>
    <property type="evidence" value="ECO:0007669"/>
    <property type="project" value="UniProtKB-SubCell"/>
</dbReference>
<dbReference type="Proteomes" id="UP000238730">
    <property type="component" value="Unassembled WGS sequence"/>
</dbReference>
<evidence type="ECO:0000313" key="10">
    <source>
        <dbReference type="Proteomes" id="UP000238730"/>
    </source>
</evidence>
<keyword evidence="3" id="KW-1003">Cell membrane</keyword>
<feature type="transmembrane region" description="Helical" evidence="7">
    <location>
        <begin position="161"/>
        <end position="182"/>
    </location>
</feature>
<feature type="transmembrane region" description="Helical" evidence="7">
    <location>
        <begin position="46"/>
        <end position="64"/>
    </location>
</feature>
<feature type="transmembrane region" description="Helical" evidence="7">
    <location>
        <begin position="285"/>
        <end position="304"/>
    </location>
</feature>
<feature type="transmembrane region" description="Helical" evidence="7">
    <location>
        <begin position="246"/>
        <end position="265"/>
    </location>
</feature>
<feature type="transmembrane region" description="Helical" evidence="7">
    <location>
        <begin position="310"/>
        <end position="331"/>
    </location>
</feature>
<dbReference type="EMBL" id="MSCJ01000001">
    <property type="protein sequence ID" value="PQJ66823.1"/>
    <property type="molecule type" value="Genomic_DNA"/>
</dbReference>
<name>A0A2S7VYI0_PHOAN</name>
<dbReference type="GO" id="GO:0009246">
    <property type="term" value="P:enterobacterial common antigen biosynthetic process"/>
    <property type="evidence" value="ECO:0007669"/>
    <property type="project" value="TreeGrafter"/>
</dbReference>
<gene>
    <name evidence="9" type="ORF">BTO08_04995</name>
</gene>
<evidence type="ECO:0000313" key="9">
    <source>
        <dbReference type="EMBL" id="PQJ66823.1"/>
    </source>
</evidence>
<keyword evidence="6 7" id="KW-0472">Membrane</keyword>
<keyword evidence="4 7" id="KW-0812">Transmembrane</keyword>
<protein>
    <submittedName>
        <fullName evidence="9">Fucose 4-O-acetylase</fullName>
    </submittedName>
</protein>
<evidence type="ECO:0000256" key="7">
    <source>
        <dbReference type="SAM" id="Phobius"/>
    </source>
</evidence>
<dbReference type="OrthoDB" id="1072135at2"/>
<dbReference type="AlphaFoldDB" id="A0A2S7VYI0"/>
<feature type="transmembrane region" description="Helical" evidence="7">
    <location>
        <begin position="136"/>
        <end position="154"/>
    </location>
</feature>
<reference evidence="9 10" key="1">
    <citation type="submission" date="2016-12" db="EMBL/GenBank/DDBJ databases">
        <title>Diversity of luminous bacteria.</title>
        <authorList>
            <person name="Yoshizawa S."/>
            <person name="Kogure K."/>
        </authorList>
    </citation>
    <scope>NUCLEOTIDE SEQUENCE [LARGE SCALE GENOMIC DNA]</scope>
    <source>
        <strain evidence="9 10">LC1-200</strain>
    </source>
</reference>
<feature type="transmembrane region" description="Helical" evidence="7">
    <location>
        <begin position="85"/>
        <end position="106"/>
    </location>
</feature>
<keyword evidence="5 7" id="KW-1133">Transmembrane helix</keyword>
<dbReference type="InterPro" id="IPR002656">
    <property type="entry name" value="Acyl_transf_3_dom"/>
</dbReference>
<evidence type="ECO:0000256" key="1">
    <source>
        <dbReference type="ARBA" id="ARBA00004651"/>
    </source>
</evidence>
<evidence type="ECO:0000256" key="5">
    <source>
        <dbReference type="ARBA" id="ARBA00022989"/>
    </source>
</evidence>
<dbReference type="GO" id="GO:0016413">
    <property type="term" value="F:O-acetyltransferase activity"/>
    <property type="evidence" value="ECO:0007669"/>
    <property type="project" value="TreeGrafter"/>
</dbReference>
<dbReference type="Pfam" id="PF01757">
    <property type="entry name" value="Acyl_transf_3"/>
    <property type="match status" value="1"/>
</dbReference>
<comment type="caution">
    <text evidence="9">The sequence shown here is derived from an EMBL/GenBank/DDBJ whole genome shotgun (WGS) entry which is preliminary data.</text>
</comment>
<evidence type="ECO:0000256" key="4">
    <source>
        <dbReference type="ARBA" id="ARBA00022692"/>
    </source>
</evidence>
<comment type="subcellular location">
    <subcellularLocation>
        <location evidence="1">Cell membrane</location>
        <topology evidence="1">Multi-pass membrane protein</topology>
    </subcellularLocation>
</comment>
<accession>A0A2S7VYI0</accession>